<keyword evidence="2" id="KW-1185">Reference proteome</keyword>
<dbReference type="OrthoDB" id="1193027at2759"/>
<comment type="caution">
    <text evidence="1">The sequence shown here is derived from an EMBL/GenBank/DDBJ whole genome shotgun (WGS) entry which is preliminary data.</text>
</comment>
<organism evidence="1 2">
    <name type="scientific">Rhizodiscina lignyota</name>
    <dbReference type="NCBI Taxonomy" id="1504668"/>
    <lineage>
        <taxon>Eukaryota</taxon>
        <taxon>Fungi</taxon>
        <taxon>Dikarya</taxon>
        <taxon>Ascomycota</taxon>
        <taxon>Pezizomycotina</taxon>
        <taxon>Dothideomycetes</taxon>
        <taxon>Pleosporomycetidae</taxon>
        <taxon>Aulographales</taxon>
        <taxon>Rhizodiscinaceae</taxon>
        <taxon>Rhizodiscina</taxon>
    </lineage>
</organism>
<dbReference type="InterPro" id="IPR023346">
    <property type="entry name" value="Lysozyme-like_dom_sf"/>
</dbReference>
<sequence length="198" mass="21825">ANDTYTCYSPSSWKNFPPESEWLDFATMWNYNKENMYNACSNLGLSPDDTLTQLQQIYAAIQTVSEESLVDHRYILATVVQESLGCVVVGTSTSPGEGSHPNPGLMQSHNGTAYDPNNSAASILQMIRDGTEGTIYGDGLVQLINYYGNIYETARGYNSGHVNHGNLSEAYGATTSYVNDIANRMTGWLYADQLNCTW</sequence>
<name>A0A9P4IMU2_9PEZI</name>
<dbReference type="Gene3D" id="1.10.530.10">
    <property type="match status" value="1"/>
</dbReference>
<evidence type="ECO:0008006" key="3">
    <source>
        <dbReference type="Google" id="ProtNLM"/>
    </source>
</evidence>
<dbReference type="EMBL" id="ML978122">
    <property type="protein sequence ID" value="KAF2102682.1"/>
    <property type="molecule type" value="Genomic_DNA"/>
</dbReference>
<protein>
    <recommendedName>
        <fullName evidence="3">Transglycosylase SLT domain-containing protein</fullName>
    </recommendedName>
</protein>
<accession>A0A9P4IMU2</accession>
<reference evidence="1" key="1">
    <citation type="journal article" date="2020" name="Stud. Mycol.">
        <title>101 Dothideomycetes genomes: a test case for predicting lifestyles and emergence of pathogens.</title>
        <authorList>
            <person name="Haridas S."/>
            <person name="Albert R."/>
            <person name="Binder M."/>
            <person name="Bloem J."/>
            <person name="Labutti K."/>
            <person name="Salamov A."/>
            <person name="Andreopoulos B."/>
            <person name="Baker S."/>
            <person name="Barry K."/>
            <person name="Bills G."/>
            <person name="Bluhm B."/>
            <person name="Cannon C."/>
            <person name="Castanera R."/>
            <person name="Culley D."/>
            <person name="Daum C."/>
            <person name="Ezra D."/>
            <person name="Gonzalez J."/>
            <person name="Henrissat B."/>
            <person name="Kuo A."/>
            <person name="Liang C."/>
            <person name="Lipzen A."/>
            <person name="Lutzoni F."/>
            <person name="Magnuson J."/>
            <person name="Mondo S."/>
            <person name="Nolan M."/>
            <person name="Ohm R."/>
            <person name="Pangilinan J."/>
            <person name="Park H.-J."/>
            <person name="Ramirez L."/>
            <person name="Alfaro M."/>
            <person name="Sun H."/>
            <person name="Tritt A."/>
            <person name="Yoshinaga Y."/>
            <person name="Zwiers L.-H."/>
            <person name="Turgeon B."/>
            <person name="Goodwin S."/>
            <person name="Spatafora J."/>
            <person name="Crous P."/>
            <person name="Grigoriev I."/>
        </authorList>
    </citation>
    <scope>NUCLEOTIDE SEQUENCE</scope>
    <source>
        <strain evidence="1">CBS 133067</strain>
    </source>
</reference>
<evidence type="ECO:0000313" key="1">
    <source>
        <dbReference type="EMBL" id="KAF2102682.1"/>
    </source>
</evidence>
<proteinExistence type="predicted"/>
<gene>
    <name evidence="1" type="ORF">NA57DRAFT_33498</name>
</gene>
<evidence type="ECO:0000313" key="2">
    <source>
        <dbReference type="Proteomes" id="UP000799772"/>
    </source>
</evidence>
<feature type="non-terminal residue" evidence="1">
    <location>
        <position position="1"/>
    </location>
</feature>
<dbReference type="SUPFAM" id="SSF53955">
    <property type="entry name" value="Lysozyme-like"/>
    <property type="match status" value="1"/>
</dbReference>
<dbReference type="Proteomes" id="UP000799772">
    <property type="component" value="Unassembled WGS sequence"/>
</dbReference>
<dbReference type="AlphaFoldDB" id="A0A9P4IMU2"/>